<keyword evidence="3" id="KW-1185">Reference proteome</keyword>
<keyword evidence="1" id="KW-0732">Signal</keyword>
<organism evidence="2 3">
    <name type="scientific">Paramecium sonneborni</name>
    <dbReference type="NCBI Taxonomy" id="65129"/>
    <lineage>
        <taxon>Eukaryota</taxon>
        <taxon>Sar</taxon>
        <taxon>Alveolata</taxon>
        <taxon>Ciliophora</taxon>
        <taxon>Intramacronucleata</taxon>
        <taxon>Oligohymenophorea</taxon>
        <taxon>Peniculida</taxon>
        <taxon>Parameciidae</taxon>
        <taxon>Paramecium</taxon>
    </lineage>
</organism>
<dbReference type="AlphaFoldDB" id="A0A8S1QH60"/>
<dbReference type="InterPro" id="IPR004963">
    <property type="entry name" value="PAE/NOTUM"/>
</dbReference>
<evidence type="ECO:0008006" key="4">
    <source>
        <dbReference type="Google" id="ProtNLM"/>
    </source>
</evidence>
<sequence length="81" mass="9316">MKFTMILILLLVESFAQDLYYVSDPEGLCLDGSRGSYYYSEGYGSGSQNFIFHFSGGSWIQGLTEQQLLNSAYKRYDLYRI</sequence>
<evidence type="ECO:0000313" key="2">
    <source>
        <dbReference type="EMBL" id="CAD8115002.1"/>
    </source>
</evidence>
<dbReference type="Proteomes" id="UP000692954">
    <property type="component" value="Unassembled WGS sequence"/>
</dbReference>
<comment type="caution">
    <text evidence="2">The sequence shown here is derived from an EMBL/GenBank/DDBJ whole genome shotgun (WGS) entry which is preliminary data.</text>
</comment>
<feature type="signal peptide" evidence="1">
    <location>
        <begin position="1"/>
        <end position="16"/>
    </location>
</feature>
<evidence type="ECO:0000313" key="3">
    <source>
        <dbReference type="Proteomes" id="UP000692954"/>
    </source>
</evidence>
<accession>A0A8S1QH60</accession>
<reference evidence="2" key="1">
    <citation type="submission" date="2021-01" db="EMBL/GenBank/DDBJ databases">
        <authorList>
            <consortium name="Genoscope - CEA"/>
            <person name="William W."/>
        </authorList>
    </citation>
    <scope>NUCLEOTIDE SEQUENCE</scope>
</reference>
<proteinExistence type="predicted"/>
<feature type="chain" id="PRO_5035944846" description="Secreted protein" evidence="1">
    <location>
        <begin position="17"/>
        <end position="81"/>
    </location>
</feature>
<dbReference type="GO" id="GO:0016787">
    <property type="term" value="F:hydrolase activity"/>
    <property type="evidence" value="ECO:0007669"/>
    <property type="project" value="InterPro"/>
</dbReference>
<name>A0A8S1QH60_9CILI</name>
<evidence type="ECO:0000256" key="1">
    <source>
        <dbReference type="SAM" id="SignalP"/>
    </source>
</evidence>
<dbReference type="EMBL" id="CAJJDN010000107">
    <property type="protein sequence ID" value="CAD8115002.1"/>
    <property type="molecule type" value="Genomic_DNA"/>
</dbReference>
<dbReference type="Pfam" id="PF03283">
    <property type="entry name" value="PAE"/>
    <property type="match status" value="1"/>
</dbReference>
<protein>
    <recommendedName>
        <fullName evidence="4">Secreted protein</fullName>
    </recommendedName>
</protein>
<gene>
    <name evidence="2" type="ORF">PSON_ATCC_30995.1.T1070091</name>
</gene>